<dbReference type="CDD" id="cd02394">
    <property type="entry name" value="KH-I_Vigilin_rpt6"/>
    <property type="match status" value="1"/>
</dbReference>
<evidence type="ECO:0000256" key="2">
    <source>
        <dbReference type="PROSITE-ProRule" id="PRU00117"/>
    </source>
</evidence>
<dbReference type="Pfam" id="PF22952">
    <property type="entry name" value="KH_11"/>
    <property type="match status" value="1"/>
</dbReference>
<feature type="compositionally biased region" description="Gly residues" evidence="4">
    <location>
        <begin position="1324"/>
        <end position="1334"/>
    </location>
</feature>
<feature type="compositionally biased region" description="Basic and acidic residues" evidence="4">
    <location>
        <begin position="27"/>
        <end position="38"/>
    </location>
</feature>
<feature type="domain" description="K Homology" evidence="5">
    <location>
        <begin position="338"/>
        <end position="428"/>
    </location>
</feature>
<dbReference type="InterPro" id="IPR004088">
    <property type="entry name" value="KH_dom_type_1"/>
</dbReference>
<dbReference type="GO" id="GO:0005737">
    <property type="term" value="C:cytoplasm"/>
    <property type="evidence" value="ECO:0007669"/>
    <property type="project" value="TreeGrafter"/>
</dbReference>
<keyword evidence="7" id="KW-1185">Reference proteome</keyword>
<feature type="region of interest" description="Disordered" evidence="4">
    <location>
        <begin position="125"/>
        <end position="177"/>
    </location>
</feature>
<feature type="domain" description="K Homology" evidence="5">
    <location>
        <begin position="1283"/>
        <end position="1357"/>
    </location>
</feature>
<evidence type="ECO:0000313" key="6">
    <source>
        <dbReference type="EMBL" id="KAF2098338.1"/>
    </source>
</evidence>
<feature type="domain" description="K Homology" evidence="5">
    <location>
        <begin position="1162"/>
        <end position="1278"/>
    </location>
</feature>
<dbReference type="PROSITE" id="PS50084">
    <property type="entry name" value="KH_TYPE_1"/>
    <property type="match status" value="8"/>
</dbReference>
<dbReference type="PANTHER" id="PTHR10627">
    <property type="entry name" value="SCP160"/>
    <property type="match status" value="1"/>
</dbReference>
<accession>A0A9P4M5P8</accession>
<dbReference type="CDD" id="cd22448">
    <property type="entry name" value="KH-I_ScSCP160_rpt3"/>
    <property type="match status" value="1"/>
</dbReference>
<feature type="region of interest" description="Disordered" evidence="4">
    <location>
        <begin position="1"/>
        <end position="101"/>
    </location>
</feature>
<keyword evidence="1" id="KW-0677">Repeat</keyword>
<dbReference type="SMART" id="SM00322">
    <property type="entry name" value="KH"/>
    <property type="match status" value="10"/>
</dbReference>
<dbReference type="Gene3D" id="3.30.310.210">
    <property type="match status" value="1"/>
</dbReference>
<reference evidence="6" key="1">
    <citation type="journal article" date="2020" name="Stud. Mycol.">
        <title>101 Dothideomycetes genomes: a test case for predicting lifestyles and emergence of pathogens.</title>
        <authorList>
            <person name="Haridas S."/>
            <person name="Albert R."/>
            <person name="Binder M."/>
            <person name="Bloem J."/>
            <person name="Labutti K."/>
            <person name="Salamov A."/>
            <person name="Andreopoulos B."/>
            <person name="Baker S."/>
            <person name="Barry K."/>
            <person name="Bills G."/>
            <person name="Bluhm B."/>
            <person name="Cannon C."/>
            <person name="Castanera R."/>
            <person name="Culley D."/>
            <person name="Daum C."/>
            <person name="Ezra D."/>
            <person name="Gonzalez J."/>
            <person name="Henrissat B."/>
            <person name="Kuo A."/>
            <person name="Liang C."/>
            <person name="Lipzen A."/>
            <person name="Lutzoni F."/>
            <person name="Magnuson J."/>
            <person name="Mondo S."/>
            <person name="Nolan M."/>
            <person name="Ohm R."/>
            <person name="Pangilinan J."/>
            <person name="Park H.-J."/>
            <person name="Ramirez L."/>
            <person name="Alfaro M."/>
            <person name="Sun H."/>
            <person name="Tritt A."/>
            <person name="Yoshinaga Y."/>
            <person name="Zwiers L.-H."/>
            <person name="Turgeon B."/>
            <person name="Goodwin S."/>
            <person name="Spatafora J."/>
            <person name="Crous P."/>
            <person name="Grigoriev I."/>
        </authorList>
    </citation>
    <scope>NUCLEOTIDE SEQUENCE</scope>
    <source>
        <strain evidence="6">CBS 133067</strain>
    </source>
</reference>
<sequence length="1368" mass="148627">MATETSTNGGNSIIDPLAPEQTYTVDASKKDTSHKPTIEDVIDEEDLEHPPPSMHLEPGKTNNDSASGAETVLSEKAAGKQKAVDEPAAEAPKPAPKLDVTSEEAFPALGAPKGKAAASVSSAWGKKPTAAGANGINGGVNGKTPTSGISSRSSTPASGMRTPASMVPPQMGAGRGPQGISLPGRHSDYIQFAPSELIPPNQLKSSRQEVIRDINRKSKAKIEMKPGLTGNTIMFSGTGPQESVREALREVASKLGSKQTVKVPIPASVRPHIIGRGGATIQGINKRTGARIQVPKQDEGPDTMEDDSATIDVIVEGDAIACGLARRDIESIVNEKTSTVNLRLKEIPPEYYPFIVGPSNAGINALEDGRDVRVQVPNYYQWADQAPTPPPGQGQPATFTPQARHPISISGDRQHAQEVQAELERQVEQLRRQLTMDQMDVERGRHQFIVGNRGPSLQDFLEETGCSVILPPPGDDSEVLTIVGPADKIEAGMNKVMDLATSMSMASVDIARQHAQTAPDPQMHARNLTRYLQQRQALEQLERMHNTSIVCPECRSGGPTAWEVFAQDGKNTMRARNDIMQLINAHPPSRTRNLNVDPFFHEHLQQQYAQQLRREFGVHALFPQPEEVDDFPHIVLVYEAPGTPSDYELPRRQGQPSAAEVKEFEKALAQAEQQIMELIQSQQDVALRQVDANPKFHDKVKRYVDREQATLSPDQFPVQLLFNPSPPSGPQQQRRPSGVQVRGPSPAVDDLTAKILAFLEQEEKDELERGYTMSFEFPSKFANFLIGKRGENIKKLRDEFDVDIQVADGKVDLKGPQAKCEACKKDILKNLQKWQDETTHVLKIKPQYHRDLIGARGSQVNRLQDRYSVRINFPRSVQINDDATDAGTEVGSVRNAGRPMQGPDEVVIKGPKKGADEAREELLNLLQYTIDNSNIATVSVSPEQIPKLIGQGGREMDNLRVTTGCQIDVPSARDPTGPDGRAEIRLKGSKKQVEEAKKLLQERVKVFDETVTKTIEVDKKHHKSLIGSGGSNIRDIVIRAGGPSDSRSLARTVRFPPPNSDESTIRVEGSAAVVDKIVAELTSYAEQRATQVTDSIAVPPEKHRLLIGRGGETRRALESQFNVSLDIPKQGTQGEAAGQVKVTGQPSDVEKAKAHIESLVKGQEGVTVNVPKPLHHHIADGGQFFRRLRNDHRVTVDHAGAQLPPRPTGGAEARGRVNGGALPLITDDPGKAADAHSWEVVETHSGLPDDSTETIPWVLRGPTEGVEKAQKQLEKAIEEAKKPSVTGYLILPDPRSYRFVVGPGGSGVNGVRRKTSTQVKVPRGGPGAGNGGGEAIEVVGGKDDVEKAKEMILELVKEGEANNGGRRG</sequence>
<feature type="domain" description="K Homology" evidence="5">
    <location>
        <begin position="1009"/>
        <end position="1086"/>
    </location>
</feature>
<feature type="domain" description="K Homology" evidence="5">
    <location>
        <begin position="836"/>
        <end position="927"/>
    </location>
</feature>
<protein>
    <recommendedName>
        <fullName evidence="5">K Homology domain-containing protein</fullName>
    </recommendedName>
</protein>
<comment type="caution">
    <text evidence="6">The sequence shown here is derived from an EMBL/GenBank/DDBJ whole genome shotgun (WGS) entry which is preliminary data.</text>
</comment>
<dbReference type="CDD" id="cd22450">
    <property type="entry name" value="KH-I_ScSCP160_rpt5"/>
    <property type="match status" value="1"/>
</dbReference>
<evidence type="ECO:0000256" key="3">
    <source>
        <dbReference type="SAM" id="Coils"/>
    </source>
</evidence>
<keyword evidence="3" id="KW-0175">Coiled coil</keyword>
<feature type="region of interest" description="Disordered" evidence="4">
    <location>
        <begin position="887"/>
        <end position="906"/>
    </location>
</feature>
<feature type="domain" description="K Homology" evidence="5">
    <location>
        <begin position="257"/>
        <end position="334"/>
    </location>
</feature>
<proteinExistence type="predicted"/>
<dbReference type="EMBL" id="ML978127">
    <property type="protein sequence ID" value="KAF2098338.1"/>
    <property type="molecule type" value="Genomic_DNA"/>
</dbReference>
<dbReference type="Proteomes" id="UP000799772">
    <property type="component" value="Unassembled WGS sequence"/>
</dbReference>
<feature type="domain" description="K Homology" evidence="5">
    <location>
        <begin position="932"/>
        <end position="1005"/>
    </location>
</feature>
<dbReference type="Pfam" id="PF00013">
    <property type="entry name" value="KH_1"/>
    <property type="match status" value="7"/>
</dbReference>
<gene>
    <name evidence="6" type="ORF">NA57DRAFT_77128</name>
</gene>
<evidence type="ECO:0000256" key="4">
    <source>
        <dbReference type="SAM" id="MobiDB-lite"/>
    </source>
</evidence>
<keyword evidence="2" id="KW-0694">RNA-binding</keyword>
<feature type="domain" description="K Homology" evidence="5">
    <location>
        <begin position="1090"/>
        <end position="1161"/>
    </location>
</feature>
<dbReference type="InterPro" id="IPR004087">
    <property type="entry name" value="KH_dom"/>
</dbReference>
<dbReference type="OrthoDB" id="10027144at2759"/>
<evidence type="ECO:0000259" key="5">
    <source>
        <dbReference type="SMART" id="SM00322"/>
    </source>
</evidence>
<dbReference type="SUPFAM" id="SSF54791">
    <property type="entry name" value="Eukaryotic type KH-domain (KH-domain type I)"/>
    <property type="match status" value="8"/>
</dbReference>
<name>A0A9P4M5P8_9PEZI</name>
<dbReference type="PANTHER" id="PTHR10627:SF31">
    <property type="entry name" value="DODECA-SATELLITE-BINDING PROTEIN 1, ISOFORM A"/>
    <property type="match status" value="1"/>
</dbReference>
<feature type="region of interest" description="Disordered" evidence="4">
    <location>
        <begin position="715"/>
        <end position="746"/>
    </location>
</feature>
<evidence type="ECO:0000256" key="1">
    <source>
        <dbReference type="ARBA" id="ARBA00022737"/>
    </source>
</evidence>
<dbReference type="Gene3D" id="3.30.1370.10">
    <property type="entry name" value="K Homology domain, type 1"/>
    <property type="match status" value="8"/>
</dbReference>
<dbReference type="GO" id="GO:0003729">
    <property type="term" value="F:mRNA binding"/>
    <property type="evidence" value="ECO:0007669"/>
    <property type="project" value="TreeGrafter"/>
</dbReference>
<feature type="compositionally biased region" description="Polar residues" evidence="4">
    <location>
        <begin position="1"/>
        <end position="11"/>
    </location>
</feature>
<feature type="compositionally biased region" description="Polar residues" evidence="4">
    <location>
        <begin position="143"/>
        <end position="157"/>
    </location>
</feature>
<feature type="domain" description="K Homology" evidence="5">
    <location>
        <begin position="433"/>
        <end position="501"/>
    </location>
</feature>
<feature type="domain" description="K Homology" evidence="5">
    <location>
        <begin position="769"/>
        <end position="832"/>
    </location>
</feature>
<feature type="coiled-coil region" evidence="3">
    <location>
        <begin position="413"/>
        <end position="440"/>
    </location>
</feature>
<evidence type="ECO:0000313" key="7">
    <source>
        <dbReference type="Proteomes" id="UP000799772"/>
    </source>
</evidence>
<dbReference type="InterPro" id="IPR036612">
    <property type="entry name" value="KH_dom_type_1_sf"/>
</dbReference>
<feature type="region of interest" description="Disordered" evidence="4">
    <location>
        <begin position="1310"/>
        <end position="1341"/>
    </location>
</feature>
<organism evidence="6 7">
    <name type="scientific">Rhizodiscina lignyota</name>
    <dbReference type="NCBI Taxonomy" id="1504668"/>
    <lineage>
        <taxon>Eukaryota</taxon>
        <taxon>Fungi</taxon>
        <taxon>Dikarya</taxon>
        <taxon>Ascomycota</taxon>
        <taxon>Pezizomycotina</taxon>
        <taxon>Dothideomycetes</taxon>
        <taxon>Pleosporomycetidae</taxon>
        <taxon>Aulographales</taxon>
        <taxon>Rhizodiscinaceae</taxon>
        <taxon>Rhizodiscina</taxon>
    </lineage>
</organism>
<dbReference type="InterPro" id="IPR054548">
    <property type="entry name" value="SCP160-like_KH"/>
</dbReference>
<dbReference type="CDD" id="cd22408">
    <property type="entry name" value="KH-I_Vigilin_rpt4"/>
    <property type="match status" value="1"/>
</dbReference>